<gene>
    <name evidence="9" type="ORF">J1C48_09935</name>
</gene>
<comment type="cofactor">
    <cofactor evidence="8">
        <name>Mn(2+)</name>
        <dbReference type="ChEBI" id="CHEBI:29035"/>
    </cofactor>
    <cofactor evidence="8">
        <name>Fe(2+)</name>
        <dbReference type="ChEBI" id="CHEBI:29033"/>
    </cofactor>
    <text evidence="8">Binds 1 Mn(2+) or Fe(2+) ion per subunit.</text>
</comment>
<evidence type="ECO:0000256" key="4">
    <source>
        <dbReference type="ARBA" id="ARBA00023015"/>
    </source>
</evidence>
<sequence>MSGRRALTRNQALVLEVLTRADEPLSAYAILDRLRDEGLRAPLQVYRALDKLLETGEVHRLDSLKAFVACSHPHDHPCTGLVAFAICESCARVFEFSDSAIEARFAAWAVEKAFLTKSTTLEISGICAACRSSADGSNPSD</sequence>
<feature type="binding site" evidence="8">
    <location>
        <position position="102"/>
    </location>
    <ligand>
        <name>Fe cation</name>
        <dbReference type="ChEBI" id="CHEBI:24875"/>
    </ligand>
</feature>
<evidence type="ECO:0000313" key="10">
    <source>
        <dbReference type="Proteomes" id="UP000664122"/>
    </source>
</evidence>
<keyword evidence="4" id="KW-0805">Transcription regulation</keyword>
<feature type="binding site" evidence="7">
    <location>
        <position position="87"/>
    </location>
    <ligand>
        <name>Zn(2+)</name>
        <dbReference type="ChEBI" id="CHEBI:29105"/>
    </ligand>
</feature>
<dbReference type="Pfam" id="PF01475">
    <property type="entry name" value="FUR"/>
    <property type="match status" value="1"/>
</dbReference>
<dbReference type="EMBL" id="JAFMPP010000007">
    <property type="protein sequence ID" value="MBO0662895.1"/>
    <property type="molecule type" value="Genomic_DNA"/>
</dbReference>
<dbReference type="InterPro" id="IPR036390">
    <property type="entry name" value="WH_DNA-bd_sf"/>
</dbReference>
<dbReference type="SUPFAM" id="SSF46785">
    <property type="entry name" value="Winged helix' DNA-binding domain"/>
    <property type="match status" value="1"/>
</dbReference>
<feature type="binding site" evidence="7">
    <location>
        <position position="130"/>
    </location>
    <ligand>
        <name>Zn(2+)</name>
        <dbReference type="ChEBI" id="CHEBI:29105"/>
    </ligand>
</feature>
<reference evidence="9" key="1">
    <citation type="submission" date="2021-03" db="EMBL/GenBank/DDBJ databases">
        <title>Whole genome sequence of Jiella sp. CQZ9-1.</title>
        <authorList>
            <person name="Tuo L."/>
        </authorList>
    </citation>
    <scope>NUCLEOTIDE SEQUENCE</scope>
    <source>
        <strain evidence="9">CQZ9-1</strain>
    </source>
</reference>
<dbReference type="GO" id="GO:1900376">
    <property type="term" value="P:regulation of secondary metabolite biosynthetic process"/>
    <property type="evidence" value="ECO:0007669"/>
    <property type="project" value="TreeGrafter"/>
</dbReference>
<keyword evidence="5" id="KW-0238">DNA-binding</keyword>
<dbReference type="PANTHER" id="PTHR33202">
    <property type="entry name" value="ZINC UPTAKE REGULATION PROTEIN"/>
    <property type="match status" value="1"/>
</dbReference>
<keyword evidence="6" id="KW-0804">Transcription</keyword>
<feature type="binding site" evidence="7">
    <location>
        <position position="127"/>
    </location>
    <ligand>
        <name>Zn(2+)</name>
        <dbReference type="ChEBI" id="CHEBI:29105"/>
    </ligand>
</feature>
<evidence type="ECO:0000256" key="6">
    <source>
        <dbReference type="ARBA" id="ARBA00023163"/>
    </source>
</evidence>
<keyword evidence="3 7" id="KW-0862">Zinc</keyword>
<evidence type="ECO:0000256" key="7">
    <source>
        <dbReference type="PIRSR" id="PIRSR602481-1"/>
    </source>
</evidence>
<keyword evidence="2" id="KW-0678">Repressor</keyword>
<comment type="similarity">
    <text evidence="1">Belongs to the Fur family.</text>
</comment>
<evidence type="ECO:0000313" key="9">
    <source>
        <dbReference type="EMBL" id="MBO0662895.1"/>
    </source>
</evidence>
<evidence type="ECO:0000256" key="8">
    <source>
        <dbReference type="PIRSR" id="PIRSR602481-2"/>
    </source>
</evidence>
<dbReference type="GO" id="GO:0005829">
    <property type="term" value="C:cytosol"/>
    <property type="evidence" value="ECO:0007669"/>
    <property type="project" value="TreeGrafter"/>
</dbReference>
<dbReference type="Proteomes" id="UP000664122">
    <property type="component" value="Unassembled WGS sequence"/>
</dbReference>
<proteinExistence type="inferred from homology"/>
<dbReference type="InterPro" id="IPR043135">
    <property type="entry name" value="Fur_C"/>
</dbReference>
<dbReference type="Gene3D" id="3.30.1490.190">
    <property type="match status" value="1"/>
</dbReference>
<dbReference type="InterPro" id="IPR002481">
    <property type="entry name" value="FUR"/>
</dbReference>
<dbReference type="InterPro" id="IPR036388">
    <property type="entry name" value="WH-like_DNA-bd_sf"/>
</dbReference>
<feature type="binding site" evidence="7">
    <location>
        <position position="90"/>
    </location>
    <ligand>
        <name>Zn(2+)</name>
        <dbReference type="ChEBI" id="CHEBI:29105"/>
    </ligand>
</feature>
<keyword evidence="7" id="KW-0479">Metal-binding</keyword>
<evidence type="ECO:0000256" key="3">
    <source>
        <dbReference type="ARBA" id="ARBA00022833"/>
    </source>
</evidence>
<dbReference type="GO" id="GO:0000976">
    <property type="term" value="F:transcription cis-regulatory region binding"/>
    <property type="evidence" value="ECO:0007669"/>
    <property type="project" value="TreeGrafter"/>
</dbReference>
<keyword evidence="10" id="KW-1185">Reference proteome</keyword>
<dbReference type="RefSeq" id="WP_207257684.1">
    <property type="nucleotide sequence ID" value="NZ_JAFMPP010000007.1"/>
</dbReference>
<dbReference type="PANTHER" id="PTHR33202:SF6">
    <property type="entry name" value="ZINC UPTAKE REGULATION PROTEIN"/>
    <property type="match status" value="1"/>
</dbReference>
<dbReference type="GO" id="GO:0045892">
    <property type="term" value="P:negative regulation of DNA-templated transcription"/>
    <property type="evidence" value="ECO:0007669"/>
    <property type="project" value="TreeGrafter"/>
</dbReference>
<evidence type="ECO:0000256" key="2">
    <source>
        <dbReference type="ARBA" id="ARBA00022491"/>
    </source>
</evidence>
<dbReference type="GO" id="GO:0003700">
    <property type="term" value="F:DNA-binding transcription factor activity"/>
    <property type="evidence" value="ECO:0007669"/>
    <property type="project" value="InterPro"/>
</dbReference>
<organism evidence="9 10">
    <name type="scientific">Jiella flava</name>
    <dbReference type="NCBI Taxonomy" id="2816857"/>
    <lineage>
        <taxon>Bacteria</taxon>
        <taxon>Pseudomonadati</taxon>
        <taxon>Pseudomonadota</taxon>
        <taxon>Alphaproteobacteria</taxon>
        <taxon>Hyphomicrobiales</taxon>
        <taxon>Aurantimonadaceae</taxon>
        <taxon>Jiella</taxon>
    </lineage>
</organism>
<accession>A0A939FWQ8</accession>
<protein>
    <submittedName>
        <fullName evidence="9">Transcriptional repressor</fullName>
    </submittedName>
</protein>
<dbReference type="GO" id="GO:0008270">
    <property type="term" value="F:zinc ion binding"/>
    <property type="evidence" value="ECO:0007669"/>
    <property type="project" value="TreeGrafter"/>
</dbReference>
<comment type="caution">
    <text evidence="9">The sequence shown here is derived from an EMBL/GenBank/DDBJ whole genome shotgun (WGS) entry which is preliminary data.</text>
</comment>
<keyword evidence="8" id="KW-0408">Iron</keyword>
<name>A0A939FWQ8_9HYPH</name>
<comment type="cofactor">
    <cofactor evidence="7">
        <name>Zn(2+)</name>
        <dbReference type="ChEBI" id="CHEBI:29105"/>
    </cofactor>
    <text evidence="7">Binds 1 zinc ion per subunit.</text>
</comment>
<dbReference type="Gene3D" id="1.10.10.10">
    <property type="entry name" value="Winged helix-like DNA-binding domain superfamily/Winged helix DNA-binding domain"/>
    <property type="match status" value="1"/>
</dbReference>
<evidence type="ECO:0000256" key="1">
    <source>
        <dbReference type="ARBA" id="ARBA00007957"/>
    </source>
</evidence>
<dbReference type="AlphaFoldDB" id="A0A939FWQ8"/>
<evidence type="ECO:0000256" key="5">
    <source>
        <dbReference type="ARBA" id="ARBA00023125"/>
    </source>
</evidence>